<dbReference type="InterPro" id="IPR001841">
    <property type="entry name" value="Znf_RING"/>
</dbReference>
<evidence type="ECO:0000256" key="6">
    <source>
        <dbReference type="SAM" id="MobiDB-lite"/>
    </source>
</evidence>
<dbReference type="InterPro" id="IPR018957">
    <property type="entry name" value="Znf_C3HC4_RING-type"/>
</dbReference>
<dbReference type="Proteomes" id="UP000736335">
    <property type="component" value="Unassembled WGS sequence"/>
</dbReference>
<evidence type="ECO:0000259" key="7">
    <source>
        <dbReference type="PROSITE" id="PS50089"/>
    </source>
</evidence>
<name>A0A9P6H1W9_9AGAM</name>
<feature type="compositionally biased region" description="Acidic residues" evidence="6">
    <location>
        <begin position="37"/>
        <end position="48"/>
    </location>
</feature>
<evidence type="ECO:0000256" key="3">
    <source>
        <dbReference type="ARBA" id="ARBA00022833"/>
    </source>
</evidence>
<accession>A0A9P6H1W9</accession>
<dbReference type="AlphaFoldDB" id="A0A9P6H1W9"/>
<evidence type="ECO:0000256" key="1">
    <source>
        <dbReference type="ARBA" id="ARBA00022723"/>
    </source>
</evidence>
<dbReference type="OrthoDB" id="3219336at2759"/>
<feature type="region of interest" description="Disordered" evidence="6">
    <location>
        <begin position="1"/>
        <end position="56"/>
    </location>
</feature>
<gene>
    <name evidence="8" type="ORF">BJ322DRAFT_1184210</name>
</gene>
<dbReference type="EMBL" id="WIUZ02000043">
    <property type="protein sequence ID" value="KAF9777378.1"/>
    <property type="molecule type" value="Genomic_DNA"/>
</dbReference>
<keyword evidence="9" id="KW-1185">Reference proteome</keyword>
<dbReference type="InterPro" id="IPR013083">
    <property type="entry name" value="Znf_RING/FYVE/PHD"/>
</dbReference>
<keyword evidence="3" id="KW-0862">Zinc</keyword>
<dbReference type="GO" id="GO:0008270">
    <property type="term" value="F:zinc ion binding"/>
    <property type="evidence" value="ECO:0007669"/>
    <property type="project" value="UniProtKB-KW"/>
</dbReference>
<keyword evidence="1" id="KW-0479">Metal-binding</keyword>
<dbReference type="PROSITE" id="PS50089">
    <property type="entry name" value="ZF_RING_2"/>
    <property type="match status" value="1"/>
</dbReference>
<comment type="caution">
    <text evidence="8">The sequence shown here is derived from an EMBL/GenBank/DDBJ whole genome shotgun (WGS) entry which is preliminary data.</text>
</comment>
<proteinExistence type="predicted"/>
<dbReference type="PROSITE" id="PS00518">
    <property type="entry name" value="ZF_RING_1"/>
    <property type="match status" value="1"/>
</dbReference>
<dbReference type="Gene3D" id="3.30.40.10">
    <property type="entry name" value="Zinc/RING finger domain, C3HC4 (zinc finger)"/>
    <property type="match status" value="1"/>
</dbReference>
<reference evidence="8" key="2">
    <citation type="submission" date="2020-11" db="EMBL/GenBank/DDBJ databases">
        <authorList>
            <consortium name="DOE Joint Genome Institute"/>
            <person name="Kuo A."/>
            <person name="Miyauchi S."/>
            <person name="Kiss E."/>
            <person name="Drula E."/>
            <person name="Kohler A."/>
            <person name="Sanchez-Garcia M."/>
            <person name="Andreopoulos B."/>
            <person name="Barry K.W."/>
            <person name="Bonito G."/>
            <person name="Buee M."/>
            <person name="Carver A."/>
            <person name="Chen C."/>
            <person name="Cichocki N."/>
            <person name="Clum A."/>
            <person name="Culley D."/>
            <person name="Crous P.W."/>
            <person name="Fauchery L."/>
            <person name="Girlanda M."/>
            <person name="Hayes R."/>
            <person name="Keri Z."/>
            <person name="Labutti K."/>
            <person name="Lipzen A."/>
            <person name="Lombard V."/>
            <person name="Magnuson J."/>
            <person name="Maillard F."/>
            <person name="Morin E."/>
            <person name="Murat C."/>
            <person name="Nolan M."/>
            <person name="Ohm R."/>
            <person name="Pangilinan J."/>
            <person name="Pereira M."/>
            <person name="Perotto S."/>
            <person name="Peter M."/>
            <person name="Riley R."/>
            <person name="Sitrit Y."/>
            <person name="Stielow B."/>
            <person name="Szollosi G."/>
            <person name="Zifcakova L."/>
            <person name="Stursova M."/>
            <person name="Spatafora J.W."/>
            <person name="Tedersoo L."/>
            <person name="Vaario L.-M."/>
            <person name="Yamada A."/>
            <person name="Yan M."/>
            <person name="Wang P."/>
            <person name="Xu J."/>
            <person name="Bruns T."/>
            <person name="Baldrian P."/>
            <person name="Vilgalys R."/>
            <person name="Henrissat B."/>
            <person name="Grigoriev I.V."/>
            <person name="Hibbett D."/>
            <person name="Nagy L.G."/>
            <person name="Martin F.M."/>
        </authorList>
    </citation>
    <scope>NUCLEOTIDE SEQUENCE</scope>
    <source>
        <strain evidence="8">UH-Tt-Lm1</strain>
    </source>
</reference>
<protein>
    <recommendedName>
        <fullName evidence="7">RING-type domain-containing protein</fullName>
    </recommendedName>
</protein>
<sequence>MSLNKPGGIVGQVVHPRATSSDQAQKRHRDSTVSTEDFIEISSDEDDLQPPQKKALTKRGKLLSAESDYEAELFDKQQEIEKLKTRERELEQVVAMQKKEIAARESPAIIDKIEEELTCDLCTVSMWSPYRLMECGHVFCLACLLSWFDDIHVRFVNSHQGYSLVSPHLRAFLGQPLEFPEECYRAYLHMAKFPGPQYSCPSCRAVVTRRPVEDFKVKMLVSYLGSFRGIKPPEPRNPPGTGETAFDGYSLI</sequence>
<evidence type="ECO:0000313" key="9">
    <source>
        <dbReference type="Proteomes" id="UP000736335"/>
    </source>
</evidence>
<dbReference type="InterPro" id="IPR017907">
    <property type="entry name" value="Znf_RING_CS"/>
</dbReference>
<evidence type="ECO:0000256" key="4">
    <source>
        <dbReference type="PROSITE-ProRule" id="PRU00175"/>
    </source>
</evidence>
<feature type="domain" description="RING-type" evidence="7">
    <location>
        <begin position="119"/>
        <end position="204"/>
    </location>
</feature>
<reference evidence="8" key="1">
    <citation type="journal article" date="2020" name="Nat. Commun.">
        <title>Large-scale genome sequencing of mycorrhizal fungi provides insights into the early evolution of symbiotic traits.</title>
        <authorList>
            <person name="Miyauchi S."/>
            <person name="Kiss E."/>
            <person name="Kuo A."/>
            <person name="Drula E."/>
            <person name="Kohler A."/>
            <person name="Sanchez-Garcia M."/>
            <person name="Morin E."/>
            <person name="Andreopoulos B."/>
            <person name="Barry K.W."/>
            <person name="Bonito G."/>
            <person name="Buee M."/>
            <person name="Carver A."/>
            <person name="Chen C."/>
            <person name="Cichocki N."/>
            <person name="Clum A."/>
            <person name="Culley D."/>
            <person name="Crous P.W."/>
            <person name="Fauchery L."/>
            <person name="Girlanda M."/>
            <person name="Hayes R.D."/>
            <person name="Keri Z."/>
            <person name="LaButti K."/>
            <person name="Lipzen A."/>
            <person name="Lombard V."/>
            <person name="Magnuson J."/>
            <person name="Maillard F."/>
            <person name="Murat C."/>
            <person name="Nolan M."/>
            <person name="Ohm R.A."/>
            <person name="Pangilinan J."/>
            <person name="Pereira M.F."/>
            <person name="Perotto S."/>
            <person name="Peter M."/>
            <person name="Pfister S."/>
            <person name="Riley R."/>
            <person name="Sitrit Y."/>
            <person name="Stielow J.B."/>
            <person name="Szollosi G."/>
            <person name="Zifcakova L."/>
            <person name="Stursova M."/>
            <person name="Spatafora J.W."/>
            <person name="Tedersoo L."/>
            <person name="Vaario L.M."/>
            <person name="Yamada A."/>
            <person name="Yan M."/>
            <person name="Wang P."/>
            <person name="Xu J."/>
            <person name="Bruns T."/>
            <person name="Baldrian P."/>
            <person name="Vilgalys R."/>
            <person name="Dunand C."/>
            <person name="Henrissat B."/>
            <person name="Grigoriev I.V."/>
            <person name="Hibbett D."/>
            <person name="Nagy L.G."/>
            <person name="Martin F.M."/>
        </authorList>
    </citation>
    <scope>NUCLEOTIDE SEQUENCE</scope>
    <source>
        <strain evidence="8">UH-Tt-Lm1</strain>
    </source>
</reference>
<keyword evidence="5" id="KW-0175">Coiled coil</keyword>
<organism evidence="8 9">
    <name type="scientific">Thelephora terrestris</name>
    <dbReference type="NCBI Taxonomy" id="56493"/>
    <lineage>
        <taxon>Eukaryota</taxon>
        <taxon>Fungi</taxon>
        <taxon>Dikarya</taxon>
        <taxon>Basidiomycota</taxon>
        <taxon>Agaricomycotina</taxon>
        <taxon>Agaricomycetes</taxon>
        <taxon>Thelephorales</taxon>
        <taxon>Thelephoraceae</taxon>
        <taxon>Thelephora</taxon>
    </lineage>
</organism>
<dbReference type="Pfam" id="PF00097">
    <property type="entry name" value="zf-C3HC4"/>
    <property type="match status" value="1"/>
</dbReference>
<evidence type="ECO:0000313" key="8">
    <source>
        <dbReference type="EMBL" id="KAF9777378.1"/>
    </source>
</evidence>
<evidence type="ECO:0000256" key="2">
    <source>
        <dbReference type="ARBA" id="ARBA00022771"/>
    </source>
</evidence>
<feature type="coiled-coil region" evidence="5">
    <location>
        <begin position="66"/>
        <end position="100"/>
    </location>
</feature>
<evidence type="ECO:0000256" key="5">
    <source>
        <dbReference type="SAM" id="Coils"/>
    </source>
</evidence>
<keyword evidence="2 4" id="KW-0863">Zinc-finger</keyword>
<dbReference type="SUPFAM" id="SSF57850">
    <property type="entry name" value="RING/U-box"/>
    <property type="match status" value="1"/>
</dbReference>